<keyword evidence="4" id="KW-0747">Spliceosome</keyword>
<comment type="similarity">
    <text evidence="2">Belongs to the CWC25 family.</text>
</comment>
<organism evidence="9 10">
    <name type="scientific">Panagrolaimus superbus</name>
    <dbReference type="NCBI Taxonomy" id="310955"/>
    <lineage>
        <taxon>Eukaryota</taxon>
        <taxon>Metazoa</taxon>
        <taxon>Ecdysozoa</taxon>
        <taxon>Nematoda</taxon>
        <taxon>Chromadorea</taxon>
        <taxon>Rhabditida</taxon>
        <taxon>Tylenchina</taxon>
        <taxon>Panagrolaimomorpha</taxon>
        <taxon>Panagrolaimoidea</taxon>
        <taxon>Panagrolaimidae</taxon>
        <taxon>Panagrolaimus</taxon>
    </lineage>
</organism>
<protein>
    <submittedName>
        <fullName evidence="10">Uncharacterized protein</fullName>
    </submittedName>
</protein>
<proteinExistence type="inferred from homology"/>
<dbReference type="Pfam" id="PF12542">
    <property type="entry name" value="CWC25"/>
    <property type="match status" value="1"/>
</dbReference>
<keyword evidence="5" id="KW-0175">Coiled coil</keyword>
<dbReference type="AlphaFoldDB" id="A0A914XV38"/>
<feature type="compositionally biased region" description="Basic residues" evidence="8">
    <location>
        <begin position="119"/>
        <end position="137"/>
    </location>
</feature>
<reference evidence="10" key="1">
    <citation type="submission" date="2022-11" db="UniProtKB">
        <authorList>
            <consortium name="WormBaseParasite"/>
        </authorList>
    </citation>
    <scope>IDENTIFICATION</scope>
</reference>
<evidence type="ECO:0000256" key="3">
    <source>
        <dbReference type="ARBA" id="ARBA00022664"/>
    </source>
</evidence>
<dbReference type="PANTHER" id="PTHR16196:SF0">
    <property type="entry name" value="PRE-MRNA-SPLICING FACTOR CWC25 HOMOLOG"/>
    <property type="match status" value="1"/>
</dbReference>
<keyword evidence="7" id="KW-0539">Nucleus</keyword>
<evidence type="ECO:0000256" key="5">
    <source>
        <dbReference type="ARBA" id="ARBA00023054"/>
    </source>
</evidence>
<feature type="region of interest" description="Disordered" evidence="8">
    <location>
        <begin position="115"/>
        <end position="157"/>
    </location>
</feature>
<evidence type="ECO:0000256" key="1">
    <source>
        <dbReference type="ARBA" id="ARBA00004123"/>
    </source>
</evidence>
<feature type="compositionally biased region" description="Basic residues" evidence="8">
    <location>
        <begin position="148"/>
        <end position="157"/>
    </location>
</feature>
<evidence type="ECO:0000256" key="4">
    <source>
        <dbReference type="ARBA" id="ARBA00022728"/>
    </source>
</evidence>
<evidence type="ECO:0000256" key="6">
    <source>
        <dbReference type="ARBA" id="ARBA00023187"/>
    </source>
</evidence>
<evidence type="ECO:0000256" key="7">
    <source>
        <dbReference type="ARBA" id="ARBA00023242"/>
    </source>
</evidence>
<dbReference type="InterPro" id="IPR022209">
    <property type="entry name" value="CWC25"/>
</dbReference>
<name>A0A914XV38_9BILA</name>
<evidence type="ECO:0000256" key="2">
    <source>
        <dbReference type="ARBA" id="ARBA00006695"/>
    </source>
</evidence>
<dbReference type="PANTHER" id="PTHR16196">
    <property type="entry name" value="CELL CYCLE CONTROL PROTEIN CWF25"/>
    <property type="match status" value="1"/>
</dbReference>
<dbReference type="GO" id="GO:0005684">
    <property type="term" value="C:U2-type spliceosomal complex"/>
    <property type="evidence" value="ECO:0007669"/>
    <property type="project" value="TreeGrafter"/>
</dbReference>
<evidence type="ECO:0000313" key="9">
    <source>
        <dbReference type="Proteomes" id="UP000887577"/>
    </source>
</evidence>
<sequence length="157" mass="18504">MSDDPKLKWMYDGPKADVHREDFLLGKQLTKDFELYSDVARKDVDAAKSEAIDKSFIKSVTHSSNRHNKVSALGLDVVMHEDPLVAIKTKAELRKREIYDNPAIQMKLRKALLEEYQHDKKKKEKKKAKKEKKHERKNSRIEEERSSRRQHHHGNYL</sequence>
<keyword evidence="3" id="KW-0507">mRNA processing</keyword>
<keyword evidence="9" id="KW-1185">Reference proteome</keyword>
<dbReference type="Proteomes" id="UP000887577">
    <property type="component" value="Unplaced"/>
</dbReference>
<dbReference type="GO" id="GO:0000398">
    <property type="term" value="P:mRNA splicing, via spliceosome"/>
    <property type="evidence" value="ECO:0007669"/>
    <property type="project" value="TreeGrafter"/>
</dbReference>
<accession>A0A914XV38</accession>
<feature type="compositionally biased region" description="Basic and acidic residues" evidence="8">
    <location>
        <begin position="138"/>
        <end position="147"/>
    </location>
</feature>
<dbReference type="InterPro" id="IPR051376">
    <property type="entry name" value="CWC25_splicing_factor"/>
</dbReference>
<evidence type="ECO:0000256" key="8">
    <source>
        <dbReference type="SAM" id="MobiDB-lite"/>
    </source>
</evidence>
<dbReference type="WBParaSite" id="PSU_v2.g11101.t1">
    <property type="protein sequence ID" value="PSU_v2.g11101.t1"/>
    <property type="gene ID" value="PSU_v2.g11101"/>
</dbReference>
<keyword evidence="6" id="KW-0508">mRNA splicing</keyword>
<comment type="subcellular location">
    <subcellularLocation>
        <location evidence="1">Nucleus</location>
    </subcellularLocation>
</comment>
<evidence type="ECO:0000313" key="10">
    <source>
        <dbReference type="WBParaSite" id="PSU_v2.g11101.t1"/>
    </source>
</evidence>